<dbReference type="AlphaFoldDB" id="A0A194WB03"/>
<keyword evidence="3" id="KW-0732">Signal</keyword>
<protein>
    <submittedName>
        <fullName evidence="5">Fatty acyl-CoA synthetase and RNA processing-associated kinase 1</fullName>
    </submittedName>
</protein>
<evidence type="ECO:0000256" key="1">
    <source>
        <dbReference type="ARBA" id="ARBA00022741"/>
    </source>
</evidence>
<feature type="domain" description="Protein kinase" evidence="4">
    <location>
        <begin position="292"/>
        <end position="572"/>
    </location>
</feature>
<dbReference type="PROSITE" id="PS50011">
    <property type="entry name" value="PROTEIN_KINASE_DOM"/>
    <property type="match status" value="1"/>
</dbReference>
<dbReference type="GO" id="GO:0004674">
    <property type="term" value="F:protein serine/threonine kinase activity"/>
    <property type="evidence" value="ECO:0007669"/>
    <property type="project" value="TreeGrafter"/>
</dbReference>
<reference evidence="5" key="1">
    <citation type="submission" date="2014-12" db="EMBL/GenBank/DDBJ databases">
        <title>Genome Sequence of Valsa Canker Pathogens Uncovers a Specific Adaption of Colonization on Woody Bark.</title>
        <authorList>
            <person name="Yin Z."/>
            <person name="Liu H."/>
            <person name="Gao X."/>
            <person name="Li Z."/>
            <person name="Song N."/>
            <person name="Ke X."/>
            <person name="Dai Q."/>
            <person name="Wu Y."/>
            <person name="Sun Y."/>
            <person name="Xu J.-R."/>
            <person name="Kang Z.K."/>
            <person name="Wang L."/>
            <person name="Huang L."/>
        </authorList>
    </citation>
    <scope>NUCLEOTIDE SEQUENCE [LARGE SCALE GENOMIC DNA]</scope>
    <source>
        <strain evidence="5">03-8</strain>
    </source>
</reference>
<dbReference type="InterPro" id="IPR008271">
    <property type="entry name" value="Ser/Thr_kinase_AS"/>
</dbReference>
<dbReference type="PANTHER" id="PTHR24346:SF30">
    <property type="entry name" value="MATERNAL EMBRYONIC LEUCINE ZIPPER KINASE"/>
    <property type="match status" value="1"/>
</dbReference>
<keyword evidence="2" id="KW-0067">ATP-binding</keyword>
<evidence type="ECO:0000313" key="6">
    <source>
        <dbReference type="Proteomes" id="UP000078559"/>
    </source>
</evidence>
<keyword evidence="1" id="KW-0547">Nucleotide-binding</keyword>
<dbReference type="SMART" id="SM00220">
    <property type="entry name" value="S_TKc"/>
    <property type="match status" value="1"/>
</dbReference>
<dbReference type="InterPro" id="IPR011009">
    <property type="entry name" value="Kinase-like_dom_sf"/>
</dbReference>
<evidence type="ECO:0000259" key="4">
    <source>
        <dbReference type="PROSITE" id="PS50011"/>
    </source>
</evidence>
<organism evidence="5 6">
    <name type="scientific">Cytospora mali</name>
    <name type="common">Apple Valsa canker fungus</name>
    <name type="synonym">Valsa mali</name>
    <dbReference type="NCBI Taxonomy" id="578113"/>
    <lineage>
        <taxon>Eukaryota</taxon>
        <taxon>Fungi</taxon>
        <taxon>Dikarya</taxon>
        <taxon>Ascomycota</taxon>
        <taxon>Pezizomycotina</taxon>
        <taxon>Sordariomycetes</taxon>
        <taxon>Sordariomycetidae</taxon>
        <taxon>Diaporthales</taxon>
        <taxon>Cytosporaceae</taxon>
        <taxon>Cytospora</taxon>
    </lineage>
</organism>
<dbReference type="SUPFAM" id="SSF56112">
    <property type="entry name" value="Protein kinase-like (PK-like)"/>
    <property type="match status" value="1"/>
</dbReference>
<accession>A0A194WB03</accession>
<gene>
    <name evidence="5" type="ORF">VM1G_08897</name>
</gene>
<sequence>MFGFLWHLALFACGAPTPAAGEDSQPEDVVHLEPDEDDAAQLQPDTINSAEASTVFIPSEQLQRELEERGTTSSYSGLQSIFLRRDLVETGLGIGQLQPPRLRIVVGQPDVYDESSVKLRGVVHSCADTSSTFVINAIELTVSFLPWGDNVLVTNNSDRPITLTSVPGEFTNVEIEPDGCMNLHPGIWVVRDDNTAEQFRIKQRQYCLYYGEETGKRLASEDMRSPKRVRADFASGVHTPQSAPGTSPDQTEKAIIRPVTMAQAAVLAAHGLQDGKILTVVDETTGQLEYSIQYIQRIKRSSSTDIFRGVFRPEGDISNGKAVVVKMVRVPMGNAHHVALERAMGYWKRELHAHRNLRHPCIASLISYDSRLLVLTIEFKLARDLGSPKWRGKAATFNGNTDDACTILADISSALAYIAEKGIVHNDVKAPNILYDGRAYLIDFGLSRVMADEAKDAGGGTPWYIAPEKQDRVPISDVWSLGIVMLYVMGEITLPDVGPAWDIYKANTMGSKDGKMRFTWLADVEAKREGLLARVTSSKELELRELVEKMLINKPKGRIDAYSLAEATKQWKS</sequence>
<dbReference type="PANTHER" id="PTHR24346">
    <property type="entry name" value="MAP/MICROTUBULE AFFINITY-REGULATING KINASE"/>
    <property type="match status" value="1"/>
</dbReference>
<keyword evidence="6" id="KW-1185">Reference proteome</keyword>
<evidence type="ECO:0000256" key="2">
    <source>
        <dbReference type="ARBA" id="ARBA00022840"/>
    </source>
</evidence>
<dbReference type="SMR" id="A0A194WB03"/>
<dbReference type="OrthoDB" id="1668230at2759"/>
<dbReference type="Pfam" id="PF00069">
    <property type="entry name" value="Pkinase"/>
    <property type="match status" value="1"/>
</dbReference>
<evidence type="ECO:0000313" key="5">
    <source>
        <dbReference type="EMBL" id="KUI73522.1"/>
    </source>
</evidence>
<dbReference type="Gene3D" id="1.10.510.10">
    <property type="entry name" value="Transferase(Phosphotransferase) domain 1"/>
    <property type="match status" value="1"/>
</dbReference>
<feature type="signal peptide" evidence="3">
    <location>
        <begin position="1"/>
        <end position="21"/>
    </location>
</feature>
<name>A0A194WB03_CYTMA</name>
<keyword evidence="5" id="KW-0418">Kinase</keyword>
<keyword evidence="5" id="KW-0808">Transferase</keyword>
<proteinExistence type="predicted"/>
<feature type="chain" id="PRO_5008267275" evidence="3">
    <location>
        <begin position="22"/>
        <end position="573"/>
    </location>
</feature>
<dbReference type="GO" id="GO:0005524">
    <property type="term" value="F:ATP binding"/>
    <property type="evidence" value="ECO:0007669"/>
    <property type="project" value="UniProtKB-KW"/>
</dbReference>
<dbReference type="PROSITE" id="PS00108">
    <property type="entry name" value="PROTEIN_KINASE_ST"/>
    <property type="match status" value="1"/>
</dbReference>
<dbReference type="Proteomes" id="UP000078559">
    <property type="component" value="Chromosome 10"/>
</dbReference>
<evidence type="ECO:0000256" key="3">
    <source>
        <dbReference type="SAM" id="SignalP"/>
    </source>
</evidence>
<dbReference type="EMBL" id="CM003107">
    <property type="protein sequence ID" value="KUI73522.1"/>
    <property type="molecule type" value="Genomic_DNA"/>
</dbReference>
<dbReference type="GO" id="GO:0005737">
    <property type="term" value="C:cytoplasm"/>
    <property type="evidence" value="ECO:0007669"/>
    <property type="project" value="TreeGrafter"/>
</dbReference>
<dbReference type="GO" id="GO:0035556">
    <property type="term" value="P:intracellular signal transduction"/>
    <property type="evidence" value="ECO:0007669"/>
    <property type="project" value="TreeGrafter"/>
</dbReference>
<dbReference type="CDD" id="cd00180">
    <property type="entry name" value="PKc"/>
    <property type="match status" value="1"/>
</dbReference>
<dbReference type="InterPro" id="IPR000719">
    <property type="entry name" value="Prot_kinase_dom"/>
</dbReference>